<organism evidence="1 2">
    <name type="scientific">Terrisporobacter hibernicus</name>
    <dbReference type="NCBI Taxonomy" id="2813371"/>
    <lineage>
        <taxon>Bacteria</taxon>
        <taxon>Bacillati</taxon>
        <taxon>Bacillota</taxon>
        <taxon>Clostridia</taxon>
        <taxon>Peptostreptococcales</taxon>
        <taxon>Peptostreptococcaceae</taxon>
        <taxon>Terrisporobacter</taxon>
    </lineage>
</organism>
<dbReference type="RefSeq" id="WP_228416365.1">
    <property type="nucleotide sequence ID" value="NZ_CP081135.1"/>
</dbReference>
<dbReference type="KEGG" id="tem:JW646_01840"/>
<sequence>MNINKYGLVNVLKVNYELSKEDDNFKVGLDKLLKELLWYIGERLDNDGEFKKGINRHVRQKYWSKEAIELFNSRDKDRVKGLIFEHVVPLNIIKQHIIEMFEKDAAVNDVVEFLDNHLLVCVVTQEEDKMLSKCGYKTKLGIELNKGNVWNRYKGSFIRVCNVEVEKMGRKDFIKAKNYVVL</sequence>
<evidence type="ECO:0000313" key="1">
    <source>
        <dbReference type="EMBL" id="UEL48217.1"/>
    </source>
</evidence>
<gene>
    <name evidence="1" type="ORF">JW646_01840</name>
</gene>
<keyword evidence="2" id="KW-1185">Reference proteome</keyword>
<accession>A0AAX2ZKM9</accession>
<reference evidence="1 2" key="1">
    <citation type="journal article" date="2023" name="Int. J. Syst. Evol. Microbiol.">
        <title>Terrisporobacter hibernicus sp. nov., isolated from bovine faeces in Northern Ireland.</title>
        <authorList>
            <person name="Mitchell M."/>
            <person name="Nguyen S.V."/>
            <person name="Connor M."/>
            <person name="Fairley D.J."/>
            <person name="Donoghue O."/>
            <person name="Marshall H."/>
            <person name="Koolman L."/>
            <person name="McMullan G."/>
            <person name="Schaffer K.E."/>
            <person name="McGrath J.W."/>
            <person name="Fanning S."/>
        </authorList>
    </citation>
    <scope>NUCLEOTIDE SEQUENCE [LARGE SCALE GENOMIC DNA]</scope>
    <source>
        <strain evidence="1 2">MCA3</strain>
    </source>
</reference>
<evidence type="ECO:0000313" key="2">
    <source>
        <dbReference type="Proteomes" id="UP001198983"/>
    </source>
</evidence>
<proteinExistence type="predicted"/>
<protein>
    <submittedName>
        <fullName evidence="1">Uncharacterized protein</fullName>
    </submittedName>
</protein>
<dbReference type="EMBL" id="CP081135">
    <property type="protein sequence ID" value="UEL48217.1"/>
    <property type="molecule type" value="Genomic_DNA"/>
</dbReference>
<name>A0AAX2ZKM9_9FIRM</name>
<dbReference type="AlphaFoldDB" id="A0AAX2ZKM9"/>
<dbReference type="Proteomes" id="UP001198983">
    <property type="component" value="Chromosome"/>
</dbReference>